<sequence length="218" mass="23967">MNQRNKNFFYHRMIIYIAGLLIMSTGSNLFLKAALGVAPSCTIALTLTYLFPFHSYASFNFLINTTFLIGEALVLKQFKKSQLIQLALTFLYSAFIEGTSRCLYFIQPNTIAEKLSLSFLACVILSIGVAFTIHSGFAVMPMEGLVKSIADKIHHSFGTIRVCLELSLTACSAIVAFTFLHNLSPIGVGTILTAFLSGNITNLFSFVFGKKMNAFLGI</sequence>
<reference evidence="2" key="2">
    <citation type="submission" date="2021-04" db="EMBL/GenBank/DDBJ databases">
        <authorList>
            <person name="Gilroy R."/>
        </authorList>
    </citation>
    <scope>NUCLEOTIDE SEQUENCE</scope>
    <source>
        <strain evidence="2">CHK191-13928</strain>
    </source>
</reference>
<keyword evidence="1" id="KW-1133">Transmembrane helix</keyword>
<feature type="transmembrane region" description="Helical" evidence="1">
    <location>
        <begin position="12"/>
        <end position="35"/>
    </location>
</feature>
<keyword evidence="1" id="KW-0472">Membrane</keyword>
<dbReference type="Pfam" id="PF19700">
    <property type="entry name" value="DUF6198"/>
    <property type="match status" value="1"/>
</dbReference>
<feature type="transmembrane region" description="Helical" evidence="1">
    <location>
        <begin position="86"/>
        <end position="106"/>
    </location>
</feature>
<dbReference type="EMBL" id="DXEM01000037">
    <property type="protein sequence ID" value="HIX68942.1"/>
    <property type="molecule type" value="Genomic_DNA"/>
</dbReference>
<evidence type="ECO:0008006" key="4">
    <source>
        <dbReference type="Google" id="ProtNLM"/>
    </source>
</evidence>
<feature type="transmembrane region" description="Helical" evidence="1">
    <location>
        <begin position="160"/>
        <end position="180"/>
    </location>
</feature>
<name>A0A9D1WXH4_9FIRM</name>
<organism evidence="2 3">
    <name type="scientific">Candidatus Anaerostipes excrementavium</name>
    <dbReference type="NCBI Taxonomy" id="2838463"/>
    <lineage>
        <taxon>Bacteria</taxon>
        <taxon>Bacillati</taxon>
        <taxon>Bacillota</taxon>
        <taxon>Clostridia</taxon>
        <taxon>Lachnospirales</taxon>
        <taxon>Lachnospiraceae</taxon>
        <taxon>Anaerostipes</taxon>
    </lineage>
</organism>
<comment type="caution">
    <text evidence="2">The sequence shown here is derived from an EMBL/GenBank/DDBJ whole genome shotgun (WGS) entry which is preliminary data.</text>
</comment>
<keyword evidence="1" id="KW-0812">Transmembrane</keyword>
<dbReference type="InterPro" id="IPR038750">
    <property type="entry name" value="YczE/YyaS-like"/>
</dbReference>
<evidence type="ECO:0000256" key="1">
    <source>
        <dbReference type="SAM" id="Phobius"/>
    </source>
</evidence>
<proteinExistence type="predicted"/>
<dbReference type="AlphaFoldDB" id="A0A9D1WXH4"/>
<dbReference type="PANTHER" id="PTHR40078:SF1">
    <property type="entry name" value="INTEGRAL MEMBRANE PROTEIN"/>
    <property type="match status" value="1"/>
</dbReference>
<feature type="transmembrane region" description="Helical" evidence="1">
    <location>
        <begin position="186"/>
        <end position="208"/>
    </location>
</feature>
<reference evidence="2" key="1">
    <citation type="journal article" date="2021" name="PeerJ">
        <title>Extensive microbial diversity within the chicken gut microbiome revealed by metagenomics and culture.</title>
        <authorList>
            <person name="Gilroy R."/>
            <person name="Ravi A."/>
            <person name="Getino M."/>
            <person name="Pursley I."/>
            <person name="Horton D.L."/>
            <person name="Alikhan N.F."/>
            <person name="Baker D."/>
            <person name="Gharbi K."/>
            <person name="Hall N."/>
            <person name="Watson M."/>
            <person name="Adriaenssens E.M."/>
            <person name="Foster-Nyarko E."/>
            <person name="Jarju S."/>
            <person name="Secka A."/>
            <person name="Antonio M."/>
            <person name="Oren A."/>
            <person name="Chaudhuri R.R."/>
            <person name="La Ragione R."/>
            <person name="Hildebrand F."/>
            <person name="Pallen M.J."/>
        </authorList>
    </citation>
    <scope>NUCLEOTIDE SEQUENCE</scope>
    <source>
        <strain evidence="2">CHK191-13928</strain>
    </source>
</reference>
<accession>A0A9D1WXH4</accession>
<evidence type="ECO:0000313" key="3">
    <source>
        <dbReference type="Proteomes" id="UP000886721"/>
    </source>
</evidence>
<protein>
    <recommendedName>
        <fullName evidence="4">YitT family protein</fullName>
    </recommendedName>
</protein>
<dbReference type="PANTHER" id="PTHR40078">
    <property type="entry name" value="INTEGRAL MEMBRANE PROTEIN-RELATED"/>
    <property type="match status" value="1"/>
</dbReference>
<evidence type="ECO:0000313" key="2">
    <source>
        <dbReference type="EMBL" id="HIX68942.1"/>
    </source>
</evidence>
<gene>
    <name evidence="2" type="ORF">H9735_12580</name>
</gene>
<dbReference type="Proteomes" id="UP000886721">
    <property type="component" value="Unassembled WGS sequence"/>
</dbReference>
<feature type="transmembrane region" description="Helical" evidence="1">
    <location>
        <begin position="118"/>
        <end position="139"/>
    </location>
</feature>